<organism evidence="3 4">
    <name type="scientific">Geodia barretti</name>
    <name type="common">Barrett's horny sponge</name>
    <dbReference type="NCBI Taxonomy" id="519541"/>
    <lineage>
        <taxon>Eukaryota</taxon>
        <taxon>Metazoa</taxon>
        <taxon>Porifera</taxon>
        <taxon>Demospongiae</taxon>
        <taxon>Heteroscleromorpha</taxon>
        <taxon>Tetractinellida</taxon>
        <taxon>Astrophorina</taxon>
        <taxon>Geodiidae</taxon>
        <taxon>Geodia</taxon>
    </lineage>
</organism>
<sequence>TFPEADTLTHRKRGLQEEIAGELILGPEVEKEGSDMLSCSSDEGLFAKSTASLLEEMQYDDAKELLEKELEELRQTKQEVEDNCSLLEAQLQQQQDRGDMEKRQLLSKHRQKQSELKKQIQSLEEQQRRLSITKEGIENQLEAMEYNLLKQLSDIHKLQNEVSSNMNSNSTSQLELTTGTAVRADQKSETDTDYQHQIHALQHKIETEKEHLLTAHREAMAEEEKKVIETETEHRKAILRLTKELKSSKMALEQYKNDAQSLEVQLNELQQEVKTKDRELQILQGKQQRKVLPILPSENKEFSRLKEEKECLLKDIQVKSAEIERMQVLQTTGLERYEAHLERERQDCQDKLETVTKDAERKIITFKTKMSEEQTLFKMRCNIQVESTQQELKSCQLTLKKLKGRVETAEKQSEHLLFQLSQQRDAVKVKESRIEDLENMQKQYQDEISSIQQEKQELELHLKEHINQLQSELQIVKSELRLGQTGVVETCSFEVQMPHTPVITSRQSFHSDVAYNVEIVSQMKEQLEDLQMCLVQQNSSSGTKNELALVQELLEINTSLKEHLESERTEKLKEIATLEHKDLEIQARARREEEYRVCVNDSILKGLERDLYNFQHKSEARLNSFSEKLKDANASILSFIERMKKNRESIIRAETFTSDELHKSQVTEVCCRSENDKQRRMHEEELEHLVTDKKREISEFDEQIFRMEAADISVPGYPVHMKNDSVSISSGSEVHRDVTDGNEAVVEQFSEAHEEIKMRAPANSAHRCPVEINNNPRIPVYESVEVLMQYDDTALQHDFMVTNEHPQDQHEQKAEMEKMNAELKNELGRSRRKIMVMEQQVFLLEQTLQEKELVLHAETKKGDGEKQEQTLATAKGKDSARPQQVNSLKLQADGCKAQLHSIYSQLGLIQPDMDQIDYNHLAARAEDKIALLFKQISKEQSLRQEVEINMGEIQAEWQMQESNG</sequence>
<accession>A0AA35RZU3</accession>
<dbReference type="PANTHER" id="PTHR23159">
    <property type="entry name" value="CENTROSOMAL PROTEIN 2"/>
    <property type="match status" value="1"/>
</dbReference>
<dbReference type="PANTHER" id="PTHR23159:SF60">
    <property type="entry name" value="SPINDLE ASSEMBLY ABNORMAL PROTEIN 4"/>
    <property type="match status" value="1"/>
</dbReference>
<evidence type="ECO:0000313" key="3">
    <source>
        <dbReference type="EMBL" id="CAI8020269.1"/>
    </source>
</evidence>
<feature type="region of interest" description="Disordered" evidence="2">
    <location>
        <begin position="860"/>
        <end position="884"/>
    </location>
</feature>
<comment type="caution">
    <text evidence="3">The sequence shown here is derived from an EMBL/GenBank/DDBJ whole genome shotgun (WGS) entry which is preliminary data.</text>
</comment>
<feature type="coiled-coil region" evidence="1">
    <location>
        <begin position="809"/>
        <end position="840"/>
    </location>
</feature>
<feature type="non-terminal residue" evidence="3">
    <location>
        <position position="1"/>
    </location>
</feature>
<protein>
    <submittedName>
        <fullName evidence="3">Uncharacterized protein</fullName>
    </submittedName>
</protein>
<feature type="coiled-coil region" evidence="1">
    <location>
        <begin position="385"/>
        <end position="468"/>
    </location>
</feature>
<name>A0AA35RZU3_GEOBA</name>
<proteinExistence type="predicted"/>
<keyword evidence="1" id="KW-0175">Coiled coil</keyword>
<keyword evidence="4" id="KW-1185">Reference proteome</keyword>
<dbReference type="AlphaFoldDB" id="A0AA35RZU3"/>
<evidence type="ECO:0000256" key="1">
    <source>
        <dbReference type="SAM" id="Coils"/>
    </source>
</evidence>
<gene>
    <name evidence="3" type="ORF">GBAR_LOCUS12128</name>
</gene>
<feature type="coiled-coil region" evidence="1">
    <location>
        <begin position="213"/>
        <end position="286"/>
    </location>
</feature>
<dbReference type="EMBL" id="CASHTH010001813">
    <property type="protein sequence ID" value="CAI8020269.1"/>
    <property type="molecule type" value="Genomic_DNA"/>
</dbReference>
<feature type="region of interest" description="Disordered" evidence="2">
    <location>
        <begin position="92"/>
        <end position="119"/>
    </location>
</feature>
<evidence type="ECO:0000313" key="4">
    <source>
        <dbReference type="Proteomes" id="UP001174909"/>
    </source>
</evidence>
<evidence type="ECO:0000256" key="2">
    <source>
        <dbReference type="SAM" id="MobiDB-lite"/>
    </source>
</evidence>
<dbReference type="Proteomes" id="UP001174909">
    <property type="component" value="Unassembled WGS sequence"/>
</dbReference>
<reference evidence="3" key="1">
    <citation type="submission" date="2023-03" db="EMBL/GenBank/DDBJ databases">
        <authorList>
            <person name="Steffen K."/>
            <person name="Cardenas P."/>
        </authorList>
    </citation>
    <scope>NUCLEOTIDE SEQUENCE</scope>
</reference>